<feature type="compositionally biased region" description="Basic and acidic residues" evidence="2">
    <location>
        <begin position="73"/>
        <end position="93"/>
    </location>
</feature>
<feature type="repeat" description="TPR" evidence="1">
    <location>
        <begin position="172"/>
        <end position="205"/>
    </location>
</feature>
<evidence type="ECO:0008006" key="5">
    <source>
        <dbReference type="Google" id="ProtNLM"/>
    </source>
</evidence>
<proteinExistence type="predicted"/>
<comment type="caution">
    <text evidence="3">The sequence shown here is derived from an EMBL/GenBank/DDBJ whole genome shotgun (WGS) entry which is preliminary data.</text>
</comment>
<evidence type="ECO:0000313" key="3">
    <source>
        <dbReference type="EMBL" id="KAK6643159.1"/>
    </source>
</evidence>
<feature type="compositionally biased region" description="Polar residues" evidence="2">
    <location>
        <begin position="1"/>
        <end position="14"/>
    </location>
</feature>
<dbReference type="InterPro" id="IPR039340">
    <property type="entry name" value="Tfc4/TFIIIC-102/Sfc4"/>
</dbReference>
<feature type="compositionally biased region" description="Basic and acidic residues" evidence="2">
    <location>
        <begin position="42"/>
        <end position="52"/>
    </location>
</feature>
<feature type="compositionally biased region" description="Acidic residues" evidence="2">
    <location>
        <begin position="17"/>
        <end position="30"/>
    </location>
</feature>
<dbReference type="InterPro" id="IPR019734">
    <property type="entry name" value="TPR_rpt"/>
</dbReference>
<reference evidence="3 4" key="1">
    <citation type="submission" date="2023-10" db="EMBL/GenBank/DDBJ databases">
        <title>Genomes of two closely related lineages of the louse Polyplax serrata with different host specificities.</title>
        <authorList>
            <person name="Martinu J."/>
            <person name="Tarabai H."/>
            <person name="Stefka J."/>
            <person name="Hypsa V."/>
        </authorList>
    </citation>
    <scope>NUCLEOTIDE SEQUENCE [LARGE SCALE GENOMIC DNA]</scope>
    <source>
        <strain evidence="3">HR10_N</strain>
    </source>
</reference>
<accession>A0AAN8SCD8</accession>
<feature type="region of interest" description="Disordered" evidence="2">
    <location>
        <begin position="73"/>
        <end position="94"/>
    </location>
</feature>
<keyword evidence="1" id="KW-0802">TPR repeat</keyword>
<dbReference type="Pfam" id="PF13174">
    <property type="entry name" value="TPR_6"/>
    <property type="match status" value="1"/>
</dbReference>
<dbReference type="PANTHER" id="PTHR23082">
    <property type="entry name" value="TRANSCRIPTION INITIATION FACTOR IIIC TFIIIC , POLYPEPTIDE 3-RELATED"/>
    <property type="match status" value="1"/>
</dbReference>
<gene>
    <name evidence="3" type="ORF">RUM43_004662</name>
</gene>
<dbReference type="GO" id="GO:0000127">
    <property type="term" value="C:transcription factor TFIIIC complex"/>
    <property type="evidence" value="ECO:0007669"/>
    <property type="project" value="TreeGrafter"/>
</dbReference>
<organism evidence="3 4">
    <name type="scientific">Polyplax serrata</name>
    <name type="common">Common mouse louse</name>
    <dbReference type="NCBI Taxonomy" id="468196"/>
    <lineage>
        <taxon>Eukaryota</taxon>
        <taxon>Metazoa</taxon>
        <taxon>Ecdysozoa</taxon>
        <taxon>Arthropoda</taxon>
        <taxon>Hexapoda</taxon>
        <taxon>Insecta</taxon>
        <taxon>Pterygota</taxon>
        <taxon>Neoptera</taxon>
        <taxon>Paraneoptera</taxon>
        <taxon>Psocodea</taxon>
        <taxon>Troctomorpha</taxon>
        <taxon>Phthiraptera</taxon>
        <taxon>Anoplura</taxon>
        <taxon>Polyplacidae</taxon>
        <taxon>Polyplax</taxon>
    </lineage>
</organism>
<dbReference type="GO" id="GO:0006383">
    <property type="term" value="P:transcription by RNA polymerase III"/>
    <property type="evidence" value="ECO:0007669"/>
    <property type="project" value="InterPro"/>
</dbReference>
<dbReference type="PROSITE" id="PS50005">
    <property type="entry name" value="TPR"/>
    <property type="match status" value="1"/>
</dbReference>
<dbReference type="SUPFAM" id="SSF48452">
    <property type="entry name" value="TPR-like"/>
    <property type="match status" value="2"/>
</dbReference>
<dbReference type="Gene3D" id="1.25.40.10">
    <property type="entry name" value="Tetratricopeptide repeat domain"/>
    <property type="match status" value="3"/>
</dbReference>
<name>A0AAN8SCD8_POLSC</name>
<dbReference type="SMART" id="SM00028">
    <property type="entry name" value="TPR"/>
    <property type="match status" value="5"/>
</dbReference>
<dbReference type="InterPro" id="IPR011990">
    <property type="entry name" value="TPR-like_helical_dom_sf"/>
</dbReference>
<feature type="region of interest" description="Disordered" evidence="2">
    <location>
        <begin position="1"/>
        <end position="52"/>
    </location>
</feature>
<evidence type="ECO:0000256" key="2">
    <source>
        <dbReference type="SAM" id="MobiDB-lite"/>
    </source>
</evidence>
<sequence length="827" mass="94326">MEKELQNTSHSVGDSLNLDEENILNSDDDISCGNETETMGGENRETGEGLKNEAYKFLDGSITFREYKAVVEGKEQENDGEGESKKLSKQERNKRVRKFLPPALEGLMGQANMCFVKGDHESALQMCLEIIRQVPSAPEPFQTLAELYEEKGLQEKSLQVAMIAAHLNPRDSEQWIHLGERSLHLNNLSDAITCYSRAVKYDPTNINAHIIKCQLMERKGDRKGAIKAYHKLVESVKPESGSQILEYAKIAAHYYHEDNEVHKAKEVMELAFSKIPQLVTSEDVNLYVELLMMVKDYMKALEIIAKYCDVKIEGEEDIVADDVTNQLACSSFRVLCCEVPSEIPVQIHVKLIVILIHLKACHLFDRLLAPFLEVENVEKSGDLYIDVVEAFISEGMHIEALKLLKLLTESKNYSLPAVWLNYAECLKHLGRVEEAVSAYLMVMQQAPKHVEARLMVSQLLNELGRSDEAISVLTQDPNSGSMDAGLLYERGLLLNGFNDRTDEFLAVGRLLLSRHCVRITRREDLKLLSKLKGPARKQEALKKSNEIQGTEGPELVEGKRLPTKDEEWSLFLSLIKTAFETKQFALLQRLAFSALGSPILNCNEKREANVFYIALLSCFYNKDPFHGYNLSKEMILTSNNPKVWNLFNLMLLDSEDSRHYRFVMRQLSRKPNHPALIMLYANNCFVSGTYKYSLSEYMSAYRQEPSGILAFMICVTLLQMSCQKFSDKKNLLITQCIAFLWQYKELRGDYNDQEVHYNMGRLFHQLGLFPAALFHYKKALHTNSLVAEENGVKFDLKREIAFNISLIYQNSGSVELARHYIEKYIVI</sequence>
<dbReference type="PANTHER" id="PTHR23082:SF0">
    <property type="entry name" value="GENERAL TRANSCRIPTION FACTOR 3C POLYPEPTIDE 3"/>
    <property type="match status" value="1"/>
</dbReference>
<dbReference type="Proteomes" id="UP001372834">
    <property type="component" value="Unassembled WGS sequence"/>
</dbReference>
<protein>
    <recommendedName>
        <fullName evidence="5">General transcription factor 3C polypeptide 3</fullName>
    </recommendedName>
</protein>
<evidence type="ECO:0000256" key="1">
    <source>
        <dbReference type="PROSITE-ProRule" id="PRU00339"/>
    </source>
</evidence>
<dbReference type="AlphaFoldDB" id="A0AAN8SCD8"/>
<evidence type="ECO:0000313" key="4">
    <source>
        <dbReference type="Proteomes" id="UP001372834"/>
    </source>
</evidence>
<dbReference type="EMBL" id="JAWJWE010000002">
    <property type="protein sequence ID" value="KAK6643159.1"/>
    <property type="molecule type" value="Genomic_DNA"/>
</dbReference>